<dbReference type="InterPro" id="IPR041087">
    <property type="entry name" value="TBK1_ULD"/>
</dbReference>
<evidence type="ECO:0000256" key="9">
    <source>
        <dbReference type="SAM" id="MobiDB-lite"/>
    </source>
</evidence>
<evidence type="ECO:0000256" key="5">
    <source>
        <dbReference type="ARBA" id="ARBA00022741"/>
    </source>
</evidence>
<feature type="compositionally biased region" description="Basic and acidic residues" evidence="9">
    <location>
        <begin position="1000"/>
        <end position="1041"/>
    </location>
</feature>
<dbReference type="PANTHER" id="PTHR22969">
    <property type="entry name" value="IKB KINASE"/>
    <property type="match status" value="1"/>
</dbReference>
<feature type="compositionally biased region" description="Low complexity" evidence="9">
    <location>
        <begin position="965"/>
        <end position="978"/>
    </location>
</feature>
<dbReference type="Pfam" id="PF18396">
    <property type="entry name" value="TBK1_ULD"/>
    <property type="match status" value="1"/>
</dbReference>
<evidence type="ECO:0000256" key="1">
    <source>
        <dbReference type="ARBA" id="ARBA00004496"/>
    </source>
</evidence>
<evidence type="ECO:0000256" key="2">
    <source>
        <dbReference type="ARBA" id="ARBA00022490"/>
    </source>
</evidence>
<evidence type="ECO:0000256" key="8">
    <source>
        <dbReference type="SAM" id="Coils"/>
    </source>
</evidence>
<reference evidence="11" key="1">
    <citation type="submission" date="2023-03" db="EMBL/GenBank/DDBJ databases">
        <title>Electrophorus voltai genome.</title>
        <authorList>
            <person name="Bian C."/>
        </authorList>
    </citation>
    <scope>NUCLEOTIDE SEQUENCE</scope>
    <source>
        <strain evidence="11">CB-2022</strain>
        <tissue evidence="11">Muscle</tissue>
    </source>
</reference>
<keyword evidence="4" id="KW-0808">Transferase</keyword>
<comment type="subcellular location">
    <subcellularLocation>
        <location evidence="1">Cytoplasm</location>
    </subcellularLocation>
</comment>
<protein>
    <recommendedName>
        <fullName evidence="10">Protein kinase domain-containing protein</fullName>
    </recommendedName>
</protein>
<dbReference type="GO" id="GO:0004674">
    <property type="term" value="F:protein serine/threonine kinase activity"/>
    <property type="evidence" value="ECO:0007669"/>
    <property type="project" value="UniProtKB-KW"/>
</dbReference>
<feature type="region of interest" description="Disordered" evidence="9">
    <location>
        <begin position="950"/>
        <end position="1078"/>
    </location>
</feature>
<keyword evidence="6" id="KW-0418">Kinase</keyword>
<keyword evidence="5" id="KW-0547">Nucleotide-binding</keyword>
<feature type="compositionally biased region" description="Pro residues" evidence="9">
    <location>
        <begin position="253"/>
        <end position="265"/>
    </location>
</feature>
<feature type="region of interest" description="Disordered" evidence="9">
    <location>
        <begin position="1264"/>
        <end position="1338"/>
    </location>
</feature>
<evidence type="ECO:0000313" key="12">
    <source>
        <dbReference type="Proteomes" id="UP001239994"/>
    </source>
</evidence>
<dbReference type="FunFam" id="3.10.20.90:FF:000112">
    <property type="entry name" value="TANK binding kinase TBK1"/>
    <property type="match status" value="1"/>
</dbReference>
<keyword evidence="3" id="KW-0723">Serine/threonine-protein kinase</keyword>
<feature type="compositionally biased region" description="Low complexity" evidence="9">
    <location>
        <begin position="243"/>
        <end position="252"/>
    </location>
</feature>
<dbReference type="Pfam" id="PF18394">
    <property type="entry name" value="TBK1_CCD1"/>
    <property type="match status" value="2"/>
</dbReference>
<dbReference type="FunFam" id="1.10.510.10:FF:000100">
    <property type="entry name" value="inhibitor of nuclear factor kappa-B kinase subunit epsilon"/>
    <property type="match status" value="1"/>
</dbReference>
<gene>
    <name evidence="11" type="ORF">P4O66_000459</name>
</gene>
<dbReference type="InterPro" id="IPR051180">
    <property type="entry name" value="IKK"/>
</dbReference>
<feature type="coiled-coil region" evidence="8">
    <location>
        <begin position="795"/>
        <end position="822"/>
    </location>
</feature>
<evidence type="ECO:0000313" key="11">
    <source>
        <dbReference type="EMBL" id="KAK1799580.1"/>
    </source>
</evidence>
<organism evidence="11 12">
    <name type="scientific">Electrophorus voltai</name>
    <dbReference type="NCBI Taxonomy" id="2609070"/>
    <lineage>
        <taxon>Eukaryota</taxon>
        <taxon>Metazoa</taxon>
        <taxon>Chordata</taxon>
        <taxon>Craniata</taxon>
        <taxon>Vertebrata</taxon>
        <taxon>Euteleostomi</taxon>
        <taxon>Actinopterygii</taxon>
        <taxon>Neopterygii</taxon>
        <taxon>Teleostei</taxon>
        <taxon>Ostariophysi</taxon>
        <taxon>Gymnotiformes</taxon>
        <taxon>Gymnotoidei</taxon>
        <taxon>Gymnotidae</taxon>
        <taxon>Electrophorus</taxon>
    </lineage>
</organism>
<feature type="region of interest" description="Disordered" evidence="9">
    <location>
        <begin position="1"/>
        <end position="92"/>
    </location>
</feature>
<dbReference type="Pfam" id="PF00069">
    <property type="entry name" value="Pkinase"/>
    <property type="match status" value="1"/>
</dbReference>
<feature type="region of interest" description="Disordered" evidence="9">
    <location>
        <begin position="119"/>
        <end position="273"/>
    </location>
</feature>
<name>A0AAD8ZLC5_9TELE</name>
<feature type="compositionally biased region" description="Low complexity" evidence="9">
    <location>
        <begin position="1066"/>
        <end position="1078"/>
    </location>
</feature>
<keyword evidence="2" id="KW-0963">Cytoplasm</keyword>
<sequence>MKKRPEASGIRRSFRSVEGPAEGSAGAASGARATPVPAVGLPKEGSDKRPVSTHGVLNSITRHSSLKAKVESPQLRKAAPAGRSKSFSNHRPLMDAEVIAQVERSSQDIEVTMGMALSELQGLRRPSSVKRAPDVVLDTLEQLKGGGGGGSSEPSSPLRSRLLRDTEPPNQHALHRTPGSASDVPSTFRPCKGPAPTKSPLPPPAAGSSTSAPAPSTSSFRENRPPATRPKPVVFPKGGSAGGSPATGSPTAGIPPTPPPPPPPTDKSFNGINHLRDHGVVHRDIKPGNLVRKVGEDGCSIYKITDFGAARELEDNETFMSLYGTEEYLHPDLYMRAVLRKPQEKSFNVTVDLWSIGVTFYQVATGTLPFMPYGGPRKNQQVMYKIITEKPERAIAGVQKTEGGPIEWRYQLPYYCQLSQGLRVQLEQVLANILESNQEKCWGFDQFFAATQDILQRIKVHVFSLQQATAHCIYVHIYNTVSIFFEEVQAQTGIAPEVQQYMFQGHPLPLDPSKKVAHLPRTTEEQPIFLLSRQPEKIAALPPREPESPVIPVRFDVKADYIFSRTMDGVVHQYLRMVRCLHQHRELILRGFYSHIECVHVECNNTAHKVAMVNMKLLSCLSMEETLREQLPRDFPDASDNMQKLSLIQEKMPMYGSGIREFQGKLQHLHMDLAKHSETLAEDRRNGKYIWVGMGSSAITKSRYPKFEKINLMIYIKRVKGLFREDCLQKYQNVLTAVQTWSSMLHDMQSKLEHFSGFFLQLIAELQMCERHQTKVLDRVLALQRPEAMEGQKKKDHLILRMKRLRDEMELVAQEMQNNNRIIERYRVPELSMGRQVKAGTAVKESAVFSHALRLVFHVWLPRFARLWFLVLTRSVCVFSFGAFNARLVIDPELVSSARHGCGCFSLLHTPHAEFLEAMAWVTLERHLAQHHLDSEKLFFKRALEGQQLTRKAPRDITTGKRAAEPVSPAGAAPASRASTEHTQPSGAERGAGTAGPPRGMDRSSGDRVRVSETPERACVKRDAIADEDGTRVVQHTRADRGNVNGNNNGTPGGSASGRRRGSGKGTSNLSASASTSALCGPSLRAGGRRLSYHGDVLEGLHLDRLTRGKTGVVKLIRNERPRREVWSIFIQDDPRVKKEHGQGHLFAPVKALVDWCDACSLRIESEALRCKSNLVGHFCTVTQNGLMAAVGVHLILEARTACYLRCPHFPLLPDGQWKTVFEVVAWLPLLRRGPDPPGPAFTLPPSSGCGALRWWTHRSDWRRQPNAHRHGDGGGAGKPRAARQPGPCGELDLGPVGVELGSYTAAGADSGARDEGSGGGSRGRGVLRSGVPPLWQALPPSAQVPVVVGGPAPAPEDQQQWGSRAVRLYGTRTLGQAAGPGRGREKHPEMTMTQEETEPGAGRRVERGSSKSATSPSRNRCGKMLVEKTGRAERRNNISRNCSYTCHLHCEGLVRLDCHQGESQTEGTPTIAPCSFKRKWPRLSSFVQEEIQEGGGDRR</sequence>
<feature type="compositionally biased region" description="Low complexity" evidence="9">
    <location>
        <begin position="18"/>
        <end position="33"/>
    </location>
</feature>
<dbReference type="PROSITE" id="PS50011">
    <property type="entry name" value="PROTEIN_KINASE_DOM"/>
    <property type="match status" value="1"/>
</dbReference>
<dbReference type="SUPFAM" id="SSF56112">
    <property type="entry name" value="Protein kinase-like (PK-like)"/>
    <property type="match status" value="1"/>
</dbReference>
<dbReference type="InterPro" id="IPR000719">
    <property type="entry name" value="Prot_kinase_dom"/>
</dbReference>
<keyword evidence="7" id="KW-0067">ATP-binding</keyword>
<dbReference type="Proteomes" id="UP001239994">
    <property type="component" value="Unassembled WGS sequence"/>
</dbReference>
<feature type="compositionally biased region" description="Low complexity" evidence="9">
    <location>
        <begin position="206"/>
        <end position="219"/>
    </location>
</feature>
<evidence type="ECO:0000259" key="10">
    <source>
        <dbReference type="PROSITE" id="PS50011"/>
    </source>
</evidence>
<feature type="domain" description="Protein kinase" evidence="10">
    <location>
        <begin position="14"/>
        <end position="455"/>
    </location>
</feature>
<dbReference type="SMART" id="SM00220">
    <property type="entry name" value="S_TKc"/>
    <property type="match status" value="1"/>
</dbReference>
<evidence type="ECO:0000256" key="6">
    <source>
        <dbReference type="ARBA" id="ARBA00022777"/>
    </source>
</evidence>
<dbReference type="PANTHER" id="PTHR22969:SF10">
    <property type="entry name" value="INHIBITOR OF NUCLEAR FACTOR KAPPA-B KINASE SUBUNIT EPSILON"/>
    <property type="match status" value="1"/>
</dbReference>
<feature type="region of interest" description="Disordered" evidence="9">
    <location>
        <begin position="1374"/>
        <end position="1421"/>
    </location>
</feature>
<dbReference type="Gene3D" id="3.10.20.90">
    <property type="entry name" value="Phosphatidylinositol 3-kinase Catalytic Subunit, Chain A, domain 1"/>
    <property type="match status" value="1"/>
</dbReference>
<dbReference type="EMBL" id="JAROKS010000011">
    <property type="protein sequence ID" value="KAK1799580.1"/>
    <property type="molecule type" value="Genomic_DNA"/>
</dbReference>
<dbReference type="GO" id="GO:0005737">
    <property type="term" value="C:cytoplasm"/>
    <property type="evidence" value="ECO:0007669"/>
    <property type="project" value="UniProtKB-SubCell"/>
</dbReference>
<feature type="compositionally biased region" description="Basic and acidic residues" evidence="9">
    <location>
        <begin position="953"/>
        <end position="964"/>
    </location>
</feature>
<evidence type="ECO:0000256" key="7">
    <source>
        <dbReference type="ARBA" id="ARBA00022840"/>
    </source>
</evidence>
<dbReference type="InterPro" id="IPR041309">
    <property type="entry name" value="TBK1_CC1"/>
</dbReference>
<proteinExistence type="predicted"/>
<dbReference type="Gene3D" id="1.20.1270.420">
    <property type="match status" value="2"/>
</dbReference>
<dbReference type="Gene3D" id="1.10.510.10">
    <property type="entry name" value="Transferase(Phosphotransferase) domain 1"/>
    <property type="match status" value="1"/>
</dbReference>
<evidence type="ECO:0000256" key="4">
    <source>
        <dbReference type="ARBA" id="ARBA00022679"/>
    </source>
</evidence>
<dbReference type="CDD" id="cd21933">
    <property type="entry name" value="TBK1_IKKE-like_C"/>
    <property type="match status" value="1"/>
</dbReference>
<keyword evidence="8" id="KW-0175">Coiled coil</keyword>
<dbReference type="GO" id="GO:0005524">
    <property type="term" value="F:ATP binding"/>
    <property type="evidence" value="ECO:0007669"/>
    <property type="project" value="UniProtKB-KW"/>
</dbReference>
<dbReference type="InterPro" id="IPR011009">
    <property type="entry name" value="Kinase-like_dom_sf"/>
</dbReference>
<keyword evidence="12" id="KW-1185">Reference proteome</keyword>
<evidence type="ECO:0000256" key="3">
    <source>
        <dbReference type="ARBA" id="ARBA00022527"/>
    </source>
</evidence>
<comment type="caution">
    <text evidence="11">The sequence shown here is derived from an EMBL/GenBank/DDBJ whole genome shotgun (WGS) entry which is preliminary data.</text>
</comment>
<accession>A0AAD8ZLC5</accession>